<name>A0A2M6WIU1_9BACT</name>
<sequence>MSRFFKQALYGGTFLFLVLSVVGIFSYSAFKPEPSCFDGILNQDEVGIDCDGVCLSCARQALKPLVVSPVFLYEIENGLYNTLIEIRNVNTRFGLPRFSYRVDFFDAAGVIQGSFTRETFIYPGEIKYIVETALPFDKALVRGEVSLMPADLLTWEPEERFFSPKATVRNIQYQENSATGELAITGLVVNESGRTLGRVTVNAILVNEFKLQRGYSKTLIEDLQPFEERFFRIVVPAVEFATINRDATRFYLELERPGVL</sequence>
<dbReference type="Proteomes" id="UP000228635">
    <property type="component" value="Unassembled WGS sequence"/>
</dbReference>
<gene>
    <name evidence="2" type="ORF">COU08_01675</name>
</gene>
<organism evidence="2 3">
    <name type="scientific">Candidatus Harrisonbacteria bacterium CG10_big_fil_rev_8_21_14_0_10_42_17</name>
    <dbReference type="NCBI Taxonomy" id="1974584"/>
    <lineage>
        <taxon>Bacteria</taxon>
        <taxon>Candidatus Harrisoniibacteriota</taxon>
    </lineage>
</organism>
<dbReference type="EMBL" id="PFBA01000013">
    <property type="protein sequence ID" value="PIT92685.1"/>
    <property type="molecule type" value="Genomic_DNA"/>
</dbReference>
<evidence type="ECO:0000256" key="1">
    <source>
        <dbReference type="SAM" id="Phobius"/>
    </source>
</evidence>
<keyword evidence="1" id="KW-0812">Transmembrane</keyword>
<evidence type="ECO:0000313" key="3">
    <source>
        <dbReference type="Proteomes" id="UP000228635"/>
    </source>
</evidence>
<accession>A0A2M6WIU1</accession>
<keyword evidence="1" id="KW-0472">Membrane</keyword>
<feature type="transmembrane region" description="Helical" evidence="1">
    <location>
        <begin position="9"/>
        <end position="30"/>
    </location>
</feature>
<comment type="caution">
    <text evidence="2">The sequence shown here is derived from an EMBL/GenBank/DDBJ whole genome shotgun (WGS) entry which is preliminary data.</text>
</comment>
<proteinExistence type="predicted"/>
<reference evidence="3" key="1">
    <citation type="submission" date="2017-09" db="EMBL/GenBank/DDBJ databases">
        <title>Depth-based differentiation of microbial function through sediment-hosted aquifers and enrichment of novel symbionts in the deep terrestrial subsurface.</title>
        <authorList>
            <person name="Probst A.J."/>
            <person name="Ladd B."/>
            <person name="Jarett J.K."/>
            <person name="Geller-Mcgrath D.E."/>
            <person name="Sieber C.M.K."/>
            <person name="Emerson J.B."/>
            <person name="Anantharaman K."/>
            <person name="Thomas B.C."/>
            <person name="Malmstrom R."/>
            <person name="Stieglmeier M."/>
            <person name="Klingl A."/>
            <person name="Woyke T."/>
            <person name="Ryan C.M."/>
            <person name="Banfield J.F."/>
        </authorList>
    </citation>
    <scope>NUCLEOTIDE SEQUENCE [LARGE SCALE GENOMIC DNA]</scope>
</reference>
<protein>
    <submittedName>
        <fullName evidence="2">Uncharacterized protein</fullName>
    </submittedName>
</protein>
<dbReference type="AlphaFoldDB" id="A0A2M6WIU1"/>
<keyword evidence="1" id="KW-1133">Transmembrane helix</keyword>
<evidence type="ECO:0000313" key="2">
    <source>
        <dbReference type="EMBL" id="PIT92685.1"/>
    </source>
</evidence>